<keyword evidence="1" id="KW-1133">Transmembrane helix</keyword>
<protein>
    <submittedName>
        <fullName evidence="3">DDE Tnp4 domain-containing protein</fullName>
    </submittedName>
</protein>
<evidence type="ECO:0000313" key="2">
    <source>
        <dbReference type="Proteomes" id="UP000887565"/>
    </source>
</evidence>
<proteinExistence type="predicted"/>
<dbReference type="Proteomes" id="UP000887565">
    <property type="component" value="Unplaced"/>
</dbReference>
<reference evidence="3" key="1">
    <citation type="submission" date="2022-11" db="UniProtKB">
        <authorList>
            <consortium name="WormBaseParasite"/>
        </authorList>
    </citation>
    <scope>IDENTIFICATION</scope>
</reference>
<keyword evidence="1" id="KW-0812">Transmembrane</keyword>
<keyword evidence="1" id="KW-0472">Membrane</keyword>
<keyword evidence="2" id="KW-1185">Reference proteome</keyword>
<dbReference type="AlphaFoldDB" id="A0A915HZ50"/>
<sequence>MSIKSTKNEKIPVLLKIGQKFRGNAKEVVNSSYLPYDTIRYAVYKQVLKYVNIPNITTLSHKTLAYAGLGTSYPILLFLTFGLQRFIPDMYEAACPYPHDSLVAGYIDRLAEMIITKNDGSPLNAASSGLSRLMKSMLSTGPVHKTYKLHATSYKLQVWHSINCQPICDSDGRFLDVYANWPGWAHDSRVLAFS</sequence>
<feature type="transmembrane region" description="Helical" evidence="1">
    <location>
        <begin position="64"/>
        <end position="83"/>
    </location>
</feature>
<evidence type="ECO:0000256" key="1">
    <source>
        <dbReference type="SAM" id="Phobius"/>
    </source>
</evidence>
<accession>A0A915HZ50</accession>
<organism evidence="2 3">
    <name type="scientific">Romanomermis culicivorax</name>
    <name type="common">Nematode worm</name>
    <dbReference type="NCBI Taxonomy" id="13658"/>
    <lineage>
        <taxon>Eukaryota</taxon>
        <taxon>Metazoa</taxon>
        <taxon>Ecdysozoa</taxon>
        <taxon>Nematoda</taxon>
        <taxon>Enoplea</taxon>
        <taxon>Dorylaimia</taxon>
        <taxon>Mermithida</taxon>
        <taxon>Mermithoidea</taxon>
        <taxon>Mermithidae</taxon>
        <taxon>Romanomermis</taxon>
    </lineage>
</organism>
<evidence type="ECO:0000313" key="3">
    <source>
        <dbReference type="WBParaSite" id="nRc.2.0.1.t06541-RA"/>
    </source>
</evidence>
<dbReference type="WBParaSite" id="nRc.2.0.1.t06541-RA">
    <property type="protein sequence ID" value="nRc.2.0.1.t06541-RA"/>
    <property type="gene ID" value="nRc.2.0.1.g06541"/>
</dbReference>
<name>A0A915HZ50_ROMCU</name>